<evidence type="ECO:0000313" key="3">
    <source>
        <dbReference type="Proteomes" id="UP001501447"/>
    </source>
</evidence>
<protein>
    <recommendedName>
        <fullName evidence="4">TniQ protein</fullName>
    </recommendedName>
</protein>
<evidence type="ECO:0000256" key="1">
    <source>
        <dbReference type="SAM" id="MobiDB-lite"/>
    </source>
</evidence>
<sequence length="322" mass="36380">MNRWQRPVRPLPLRARPMQDESVVSFVMRLAAANDFPPTLLFRTIGNCVPGKHVLHRDAILKAPAVDRLGILSRTPADHLGRALPGLRHTPTYVPLPVTTPTIRFFRLPYPMLACRTCTLRHGPATAVAWEHRGRDHARYVCTTHRRWINSTPQFHLTAAPEVVSAQHEYDQLADRYDQSRAFFGLFQAWNVTTRWLQERRHPALLQRWTTRAKSIGAAGPASAVSRFLEMTRLAELLVHPGWRELVGLAPPWRVRDFYRHAAHVTGADYEEFFVAAGRDDPLSKMGSVPVIPLLKPSAGTHPASLLAERHPNTSTTRKSPP</sequence>
<dbReference type="RefSeq" id="WP_344570192.1">
    <property type="nucleotide sequence ID" value="NZ_BAAARJ010000025.1"/>
</dbReference>
<name>A0ABN3QUE9_9ACTN</name>
<accession>A0ABN3QUE9</accession>
<evidence type="ECO:0000313" key="2">
    <source>
        <dbReference type="EMBL" id="GAA2635535.1"/>
    </source>
</evidence>
<feature type="region of interest" description="Disordered" evidence="1">
    <location>
        <begin position="301"/>
        <end position="322"/>
    </location>
</feature>
<feature type="compositionally biased region" description="Polar residues" evidence="1">
    <location>
        <begin position="313"/>
        <end position="322"/>
    </location>
</feature>
<reference evidence="2 3" key="1">
    <citation type="journal article" date="2019" name="Int. J. Syst. Evol. Microbiol.">
        <title>The Global Catalogue of Microorganisms (GCM) 10K type strain sequencing project: providing services to taxonomists for standard genome sequencing and annotation.</title>
        <authorList>
            <consortium name="The Broad Institute Genomics Platform"/>
            <consortium name="The Broad Institute Genome Sequencing Center for Infectious Disease"/>
            <person name="Wu L."/>
            <person name="Ma J."/>
        </authorList>
    </citation>
    <scope>NUCLEOTIDE SEQUENCE [LARGE SCALE GENOMIC DNA]</scope>
    <source>
        <strain evidence="2 3">JCM 16373</strain>
    </source>
</reference>
<dbReference type="EMBL" id="BAAARJ010000025">
    <property type="protein sequence ID" value="GAA2635535.1"/>
    <property type="molecule type" value="Genomic_DNA"/>
</dbReference>
<comment type="caution">
    <text evidence="2">The sequence shown here is derived from an EMBL/GenBank/DDBJ whole genome shotgun (WGS) entry which is preliminary data.</text>
</comment>
<keyword evidence="3" id="KW-1185">Reference proteome</keyword>
<organism evidence="2 3">
    <name type="scientific">Streptomyces axinellae</name>
    <dbReference type="NCBI Taxonomy" id="552788"/>
    <lineage>
        <taxon>Bacteria</taxon>
        <taxon>Bacillati</taxon>
        <taxon>Actinomycetota</taxon>
        <taxon>Actinomycetes</taxon>
        <taxon>Kitasatosporales</taxon>
        <taxon>Streptomycetaceae</taxon>
        <taxon>Streptomyces</taxon>
    </lineage>
</organism>
<dbReference type="Proteomes" id="UP001501447">
    <property type="component" value="Unassembled WGS sequence"/>
</dbReference>
<proteinExistence type="predicted"/>
<gene>
    <name evidence="2" type="ORF">GCM10009863_59960</name>
</gene>
<evidence type="ECO:0008006" key="4">
    <source>
        <dbReference type="Google" id="ProtNLM"/>
    </source>
</evidence>